<organism evidence="2 3">
    <name type="scientific">Candidatus Fervidibacter sacchari</name>
    <dbReference type="NCBI Taxonomy" id="1448929"/>
    <lineage>
        <taxon>Bacteria</taxon>
        <taxon>Candidatus Fervidibacterota</taxon>
        <taxon>Candidatus Fervidibacter</taxon>
    </lineage>
</organism>
<gene>
    <name evidence="2" type="ORF">M2350_002140</name>
</gene>
<reference evidence="2 3" key="1">
    <citation type="submission" date="2022-08" db="EMBL/GenBank/DDBJ databases">
        <title>Bacterial and archaeal communities from various locations to study Microbial Dark Matter (Phase II).</title>
        <authorList>
            <person name="Stepanauskas R."/>
        </authorList>
    </citation>
    <scope>NUCLEOTIDE SEQUENCE [LARGE SCALE GENOMIC DNA]</scope>
    <source>
        <strain evidence="2 3">PD1</strain>
    </source>
</reference>
<dbReference type="Pfam" id="PF14583">
    <property type="entry name" value="Pectate_lyase22"/>
    <property type="match status" value="1"/>
</dbReference>
<feature type="domain" description="Oligogalacturonate lyase" evidence="1">
    <location>
        <begin position="168"/>
        <end position="387"/>
    </location>
</feature>
<dbReference type="Gene3D" id="2.130.10.10">
    <property type="entry name" value="YVTN repeat-like/Quinoprotein amine dehydrogenase"/>
    <property type="match status" value="1"/>
</dbReference>
<dbReference type="EMBL" id="JANUCP010000004">
    <property type="protein sequence ID" value="MCS3919723.1"/>
    <property type="molecule type" value="Genomic_DNA"/>
</dbReference>
<evidence type="ECO:0000313" key="3">
    <source>
        <dbReference type="Proteomes" id="UP001204798"/>
    </source>
</evidence>
<keyword evidence="3" id="KW-1185">Reference proteome</keyword>
<proteinExistence type="predicted"/>
<dbReference type="InterPro" id="IPR015943">
    <property type="entry name" value="WD40/YVTN_repeat-like_dom_sf"/>
</dbReference>
<evidence type="ECO:0000259" key="1">
    <source>
        <dbReference type="Pfam" id="PF14583"/>
    </source>
</evidence>
<dbReference type="Proteomes" id="UP001204798">
    <property type="component" value="Unassembled WGS sequence"/>
</dbReference>
<comment type="caution">
    <text evidence="2">The sequence shown here is derived from an EMBL/GenBank/DDBJ whole genome shotgun (WGS) entry which is preliminary data.</text>
</comment>
<accession>A0ABT2ES30</accession>
<sequence length="387" mass="43834">MPKAKVVMALAFRKGAVFPSEAREMRDERTGAFIVQLTAHESINHHLYPLTCSTTPEMGWVIFASNRSGTWQFYKARFPKGEIVQLTDDPKGVNGYSGHISPDGTELLFTAHGEIRAVNLETLKERTIARWDGASLGEVNLSKSGEWLVTAMKWQGRNYLVVAKTDGSKADLIFESERTIIHPQFCPADETLIEYAQDPAPRMWLIRRDGSGNTCLYEHGNDEFIVHETWLGERLELVFVHWRFSLKRMSLRPAEPVPQPSGIVTIADLNAWHIAPNKSGDLIVCDTNHPDIGILLVEVETGQWRTLCYPQASCQGTQWQQTRYATKEDFERAGKEDWALSWMEAKVDTVYGPQWTHPHPSWSADERWVIYDSDVSGTTQVYASLVP</sequence>
<dbReference type="RefSeq" id="WP_259096509.1">
    <property type="nucleotide sequence ID" value="NZ_CP130454.1"/>
</dbReference>
<name>A0ABT2ES30_9BACT</name>
<evidence type="ECO:0000313" key="2">
    <source>
        <dbReference type="EMBL" id="MCS3919723.1"/>
    </source>
</evidence>
<dbReference type="SUPFAM" id="SSF82171">
    <property type="entry name" value="DPP6 N-terminal domain-like"/>
    <property type="match status" value="1"/>
</dbReference>
<protein>
    <recommendedName>
        <fullName evidence="1">Oligogalacturonate lyase domain-containing protein</fullName>
    </recommendedName>
</protein>
<dbReference type="InterPro" id="IPR027946">
    <property type="entry name" value="Ogl_dom"/>
</dbReference>